<evidence type="ECO:0000256" key="15">
    <source>
        <dbReference type="ARBA" id="ARBA00023316"/>
    </source>
</evidence>
<dbReference type="UniPathway" id="UPA00219"/>
<comment type="cofactor">
    <cofactor evidence="1 17">
        <name>FAD</name>
        <dbReference type="ChEBI" id="CHEBI:57692"/>
    </cofactor>
</comment>
<dbReference type="GO" id="GO:0071949">
    <property type="term" value="F:FAD binding"/>
    <property type="evidence" value="ECO:0007669"/>
    <property type="project" value="InterPro"/>
</dbReference>
<evidence type="ECO:0000256" key="16">
    <source>
        <dbReference type="ARBA" id="ARBA00048914"/>
    </source>
</evidence>
<evidence type="ECO:0000256" key="1">
    <source>
        <dbReference type="ARBA" id="ARBA00001974"/>
    </source>
</evidence>
<dbReference type="PROSITE" id="PS51387">
    <property type="entry name" value="FAD_PCMH"/>
    <property type="match status" value="1"/>
</dbReference>
<feature type="active site" evidence="17">
    <location>
        <position position="374"/>
    </location>
</feature>
<dbReference type="InterPro" id="IPR016169">
    <property type="entry name" value="FAD-bd_PCMH_sub2"/>
</dbReference>
<evidence type="ECO:0000256" key="14">
    <source>
        <dbReference type="ARBA" id="ARBA00023306"/>
    </source>
</evidence>
<keyword evidence="9 17" id="KW-0274">FAD</keyword>
<comment type="function">
    <text evidence="2 17">Cell wall formation.</text>
</comment>
<evidence type="ECO:0000256" key="4">
    <source>
        <dbReference type="ARBA" id="ARBA00004752"/>
    </source>
</evidence>
<evidence type="ECO:0000256" key="12">
    <source>
        <dbReference type="ARBA" id="ARBA00022984"/>
    </source>
</evidence>
<evidence type="ECO:0000313" key="19">
    <source>
        <dbReference type="EMBL" id="GEN80873.1"/>
    </source>
</evidence>
<dbReference type="InterPro" id="IPR016166">
    <property type="entry name" value="FAD-bd_PCMH"/>
</dbReference>
<feature type="active site" description="Proton donor" evidence="17">
    <location>
        <position position="263"/>
    </location>
</feature>
<comment type="subcellular location">
    <subcellularLocation>
        <location evidence="3 17">Cytoplasm</location>
    </subcellularLocation>
</comment>
<dbReference type="GO" id="GO:0009252">
    <property type="term" value="P:peptidoglycan biosynthetic process"/>
    <property type="evidence" value="ECO:0007669"/>
    <property type="project" value="UniProtKB-UniRule"/>
</dbReference>
<keyword evidence="10 17" id="KW-0521">NADP</keyword>
<sequence>MRPTSLGGVNAPRLADLTTLRLGGPAARYVEADTEAALVAAVRAADDAGEPLLVIGGGSNLVVGDDGFPGTVVRDVRTGVVVDGDVGSCGGASLRVPAGTPWEDVVERCVAEGWVGVEALTGIPGSTGATPVQNVGAYGQEVAGVVSTVRVWDREQARVRTLAVGELAFGYRTSLLKRSLRDDDGGPSRWAPTPRYVVLEVGFQLRLGTLSAPIAYPELAALLDVPVGRRAPLAEVREAVRRLRARKGMLLDGADPDTWSAGSFFTNPVLPMDLADTLPDGAPRYPVRSPLPEVTTGPSLGAVDPSLVKTSAAWLIEHAGFGRGYGLPGPVSLSTKHTLALTNRGTGTTADLLTLARQVRDGVRDQFGVTLEPEPVLVGVRL</sequence>
<evidence type="ECO:0000259" key="18">
    <source>
        <dbReference type="PROSITE" id="PS51387"/>
    </source>
</evidence>
<dbReference type="Gene3D" id="3.90.78.10">
    <property type="entry name" value="UDP-N-acetylenolpyruvoylglucosamine reductase, C-terminal domain"/>
    <property type="match status" value="1"/>
</dbReference>
<dbReference type="InterPro" id="IPR003170">
    <property type="entry name" value="MurB"/>
</dbReference>
<keyword evidence="6 17" id="KW-0963">Cytoplasm</keyword>
<dbReference type="InterPro" id="IPR016167">
    <property type="entry name" value="FAD-bd_PCMH_sub1"/>
</dbReference>
<evidence type="ECO:0000256" key="17">
    <source>
        <dbReference type="HAMAP-Rule" id="MF_00037"/>
    </source>
</evidence>
<organism evidence="19 20">
    <name type="scientific">Actinotalea fermentans</name>
    <dbReference type="NCBI Taxonomy" id="43671"/>
    <lineage>
        <taxon>Bacteria</taxon>
        <taxon>Bacillati</taxon>
        <taxon>Actinomycetota</taxon>
        <taxon>Actinomycetes</taxon>
        <taxon>Micrococcales</taxon>
        <taxon>Cellulomonadaceae</taxon>
        <taxon>Actinotalea</taxon>
    </lineage>
</organism>
<dbReference type="GO" id="GO:0051301">
    <property type="term" value="P:cell division"/>
    <property type="evidence" value="ECO:0007669"/>
    <property type="project" value="UniProtKB-KW"/>
</dbReference>
<accession>A0A511Z0B5</accession>
<dbReference type="InterPro" id="IPR036635">
    <property type="entry name" value="MurB_C_sf"/>
</dbReference>
<dbReference type="InterPro" id="IPR011601">
    <property type="entry name" value="MurB_C"/>
</dbReference>
<evidence type="ECO:0000256" key="2">
    <source>
        <dbReference type="ARBA" id="ARBA00003921"/>
    </source>
</evidence>
<dbReference type="PANTHER" id="PTHR21071:SF4">
    <property type="entry name" value="UDP-N-ACETYLENOLPYRUVOYLGLUCOSAMINE REDUCTASE"/>
    <property type="match status" value="1"/>
</dbReference>
<dbReference type="OrthoDB" id="9804753at2"/>
<protein>
    <recommendedName>
        <fullName evidence="17">UDP-N-acetylenolpyruvoylglucosamine reductase</fullName>
        <ecNumber evidence="17">1.3.1.98</ecNumber>
    </recommendedName>
    <alternativeName>
        <fullName evidence="17">UDP-N-acetylmuramate dehydrogenase</fullName>
    </alternativeName>
</protein>
<dbReference type="Pfam" id="PF01565">
    <property type="entry name" value="FAD_binding_4"/>
    <property type="match status" value="1"/>
</dbReference>
<evidence type="ECO:0000256" key="11">
    <source>
        <dbReference type="ARBA" id="ARBA00022960"/>
    </source>
</evidence>
<comment type="similarity">
    <text evidence="5 17">Belongs to the MurB family.</text>
</comment>
<dbReference type="InterPro" id="IPR006094">
    <property type="entry name" value="Oxid_FAD_bind_N"/>
</dbReference>
<dbReference type="SUPFAM" id="SSF56194">
    <property type="entry name" value="Uridine diphospho-N-Acetylenolpyruvylglucosamine reductase, MurB, C-terminal domain"/>
    <property type="match status" value="1"/>
</dbReference>
<name>A0A511Z0B5_9CELL</name>
<dbReference type="GO" id="GO:0008762">
    <property type="term" value="F:UDP-N-acetylmuramate dehydrogenase activity"/>
    <property type="evidence" value="ECO:0007669"/>
    <property type="project" value="UniProtKB-UniRule"/>
</dbReference>
<keyword evidence="15 17" id="KW-0961">Cell wall biogenesis/degradation</keyword>
<gene>
    <name evidence="17 19" type="primary">murB</name>
    <name evidence="19" type="ORF">AFE02nite_26070</name>
</gene>
<dbReference type="Pfam" id="PF02873">
    <property type="entry name" value="MurB_C"/>
    <property type="match status" value="1"/>
</dbReference>
<proteinExistence type="inferred from homology"/>
<evidence type="ECO:0000256" key="10">
    <source>
        <dbReference type="ARBA" id="ARBA00022857"/>
    </source>
</evidence>
<evidence type="ECO:0000313" key="20">
    <source>
        <dbReference type="Proteomes" id="UP000321484"/>
    </source>
</evidence>
<evidence type="ECO:0000256" key="3">
    <source>
        <dbReference type="ARBA" id="ARBA00004496"/>
    </source>
</evidence>
<comment type="pathway">
    <text evidence="4 17">Cell wall biogenesis; peptidoglycan biosynthesis.</text>
</comment>
<dbReference type="PANTHER" id="PTHR21071">
    <property type="entry name" value="UDP-N-ACETYLENOLPYRUVOYLGLUCOSAMINE REDUCTASE"/>
    <property type="match status" value="1"/>
</dbReference>
<dbReference type="Gene3D" id="3.30.465.10">
    <property type="match status" value="1"/>
</dbReference>
<keyword evidence="7 17" id="KW-0132">Cell division</keyword>
<keyword evidence="20" id="KW-1185">Reference proteome</keyword>
<dbReference type="GO" id="GO:0008360">
    <property type="term" value="P:regulation of cell shape"/>
    <property type="evidence" value="ECO:0007669"/>
    <property type="project" value="UniProtKB-KW"/>
</dbReference>
<keyword evidence="11 17" id="KW-0133">Cell shape</keyword>
<keyword evidence="14 17" id="KW-0131">Cell cycle</keyword>
<evidence type="ECO:0000256" key="8">
    <source>
        <dbReference type="ARBA" id="ARBA00022630"/>
    </source>
</evidence>
<dbReference type="EC" id="1.3.1.98" evidence="17"/>
<comment type="catalytic activity">
    <reaction evidence="16 17">
        <text>UDP-N-acetyl-alpha-D-muramate + NADP(+) = UDP-N-acetyl-3-O-(1-carboxyvinyl)-alpha-D-glucosamine + NADPH + H(+)</text>
        <dbReference type="Rhea" id="RHEA:12248"/>
        <dbReference type="ChEBI" id="CHEBI:15378"/>
        <dbReference type="ChEBI" id="CHEBI:57783"/>
        <dbReference type="ChEBI" id="CHEBI:58349"/>
        <dbReference type="ChEBI" id="CHEBI:68483"/>
        <dbReference type="ChEBI" id="CHEBI:70757"/>
        <dbReference type="EC" id="1.3.1.98"/>
    </reaction>
</comment>
<evidence type="ECO:0000256" key="6">
    <source>
        <dbReference type="ARBA" id="ARBA00022490"/>
    </source>
</evidence>
<feature type="domain" description="FAD-binding PCMH-type" evidence="18">
    <location>
        <begin position="22"/>
        <end position="208"/>
    </location>
</feature>
<dbReference type="GO" id="GO:0071555">
    <property type="term" value="P:cell wall organization"/>
    <property type="evidence" value="ECO:0007669"/>
    <property type="project" value="UniProtKB-KW"/>
</dbReference>
<dbReference type="NCBIfam" id="NF010478">
    <property type="entry name" value="PRK13903.1"/>
    <property type="match status" value="1"/>
</dbReference>
<keyword evidence="8 17" id="KW-0285">Flavoprotein</keyword>
<dbReference type="GO" id="GO:0005829">
    <property type="term" value="C:cytosol"/>
    <property type="evidence" value="ECO:0007669"/>
    <property type="project" value="TreeGrafter"/>
</dbReference>
<dbReference type="AlphaFoldDB" id="A0A511Z0B5"/>
<dbReference type="Gene3D" id="3.30.43.10">
    <property type="entry name" value="Uridine Diphospho-n-acetylenolpyruvylglucosamine Reductase, domain 2"/>
    <property type="match status" value="1"/>
</dbReference>
<reference evidence="19 20" key="1">
    <citation type="submission" date="2019-07" db="EMBL/GenBank/DDBJ databases">
        <title>Whole genome shotgun sequence of Actinotalea fermentans NBRC 105374.</title>
        <authorList>
            <person name="Hosoyama A."/>
            <person name="Uohara A."/>
            <person name="Ohji S."/>
            <person name="Ichikawa N."/>
        </authorList>
    </citation>
    <scope>NUCLEOTIDE SEQUENCE [LARGE SCALE GENOMIC DNA]</scope>
    <source>
        <strain evidence="19 20">NBRC 105374</strain>
    </source>
</reference>
<dbReference type="Proteomes" id="UP000321484">
    <property type="component" value="Unassembled WGS sequence"/>
</dbReference>
<evidence type="ECO:0000256" key="9">
    <source>
        <dbReference type="ARBA" id="ARBA00022827"/>
    </source>
</evidence>
<dbReference type="InterPro" id="IPR036318">
    <property type="entry name" value="FAD-bd_PCMH-like_sf"/>
</dbReference>
<keyword evidence="13 17" id="KW-0560">Oxidoreductase</keyword>
<evidence type="ECO:0000256" key="5">
    <source>
        <dbReference type="ARBA" id="ARBA00010485"/>
    </source>
</evidence>
<evidence type="ECO:0000256" key="7">
    <source>
        <dbReference type="ARBA" id="ARBA00022618"/>
    </source>
</evidence>
<evidence type="ECO:0000256" key="13">
    <source>
        <dbReference type="ARBA" id="ARBA00023002"/>
    </source>
</evidence>
<dbReference type="SUPFAM" id="SSF56176">
    <property type="entry name" value="FAD-binding/transporter-associated domain-like"/>
    <property type="match status" value="1"/>
</dbReference>
<feature type="active site" evidence="17">
    <location>
        <position position="172"/>
    </location>
</feature>
<comment type="caution">
    <text evidence="19">The sequence shown here is derived from an EMBL/GenBank/DDBJ whole genome shotgun (WGS) entry which is preliminary data.</text>
</comment>
<keyword evidence="12 17" id="KW-0573">Peptidoglycan synthesis</keyword>
<dbReference type="HAMAP" id="MF_00037">
    <property type="entry name" value="MurB"/>
    <property type="match status" value="1"/>
</dbReference>
<dbReference type="EMBL" id="BJYK01000009">
    <property type="protein sequence ID" value="GEN80873.1"/>
    <property type="molecule type" value="Genomic_DNA"/>
</dbReference>
<dbReference type="RefSeq" id="WP_034246040.1">
    <property type="nucleotide sequence ID" value="NZ_BJYK01000009.1"/>
</dbReference>